<keyword evidence="2" id="KW-1185">Reference proteome</keyword>
<reference evidence="1 2" key="1">
    <citation type="submission" date="2023-07" db="EMBL/GenBank/DDBJ databases">
        <title>Genomic Encyclopedia of Type Strains, Phase IV (KMG-IV): sequencing the most valuable type-strain genomes for metagenomic binning, comparative biology and taxonomic classification.</title>
        <authorList>
            <person name="Goeker M."/>
        </authorList>
    </citation>
    <scope>NUCLEOTIDE SEQUENCE [LARGE SCALE GENOMIC DNA]</scope>
    <source>
        <strain evidence="1 2">DSM 27848</strain>
    </source>
</reference>
<evidence type="ECO:0000313" key="2">
    <source>
        <dbReference type="Proteomes" id="UP001232343"/>
    </source>
</evidence>
<dbReference type="Gene3D" id="3.20.20.140">
    <property type="entry name" value="Metal-dependent hydrolases"/>
    <property type="match status" value="1"/>
</dbReference>
<dbReference type="Proteomes" id="UP001232343">
    <property type="component" value="Unassembled WGS sequence"/>
</dbReference>
<name>A0ABU0D345_9BACI</name>
<sequence length="59" mass="6667">MKNGAATQMTAASFSRDFDENIQNFTFDLAESNLTHFIASDAYNTTTCRFKMSEAYDLL</sequence>
<organism evidence="1 2">
    <name type="scientific">Lederbergia wuyishanensis</name>
    <dbReference type="NCBI Taxonomy" id="1347903"/>
    <lineage>
        <taxon>Bacteria</taxon>
        <taxon>Bacillati</taxon>
        <taxon>Bacillota</taxon>
        <taxon>Bacilli</taxon>
        <taxon>Bacillales</taxon>
        <taxon>Bacillaceae</taxon>
        <taxon>Lederbergia</taxon>
    </lineage>
</organism>
<protein>
    <submittedName>
        <fullName evidence="1">Tyrosine-protein phosphatase YwqE</fullName>
    </submittedName>
</protein>
<comment type="caution">
    <text evidence="1">The sequence shown here is derived from an EMBL/GenBank/DDBJ whole genome shotgun (WGS) entry which is preliminary data.</text>
</comment>
<accession>A0ABU0D345</accession>
<evidence type="ECO:0000313" key="1">
    <source>
        <dbReference type="EMBL" id="MDQ0342827.1"/>
    </source>
</evidence>
<dbReference type="EMBL" id="JAUSUO010000003">
    <property type="protein sequence ID" value="MDQ0342827.1"/>
    <property type="molecule type" value="Genomic_DNA"/>
</dbReference>
<gene>
    <name evidence="1" type="ORF">J2S14_001641</name>
</gene>
<proteinExistence type="predicted"/>